<evidence type="ECO:0000256" key="9">
    <source>
        <dbReference type="ARBA" id="ARBA00023229"/>
    </source>
</evidence>
<proteinExistence type="inferred from homology"/>
<dbReference type="InterPro" id="IPR005477">
    <property type="entry name" value="Dxylulose-5-P_synthase"/>
</dbReference>
<dbReference type="InterPro" id="IPR005475">
    <property type="entry name" value="Transketolase-like_Pyr-bd"/>
</dbReference>
<accession>A0A4Y1YMM6</accession>
<dbReference type="Pfam" id="PF02779">
    <property type="entry name" value="Transket_pyr"/>
    <property type="match status" value="1"/>
</dbReference>
<dbReference type="EMBL" id="AP019755">
    <property type="protein sequence ID" value="BBL35376.1"/>
    <property type="molecule type" value="Genomic_DNA"/>
</dbReference>
<comment type="similarity">
    <text evidence="2 11">Belongs to the transketolase family. DXPS subfamily.</text>
</comment>
<organism evidence="13 14">
    <name type="scientific">Nitrosomonas stercoris</name>
    <dbReference type="NCBI Taxonomy" id="1444684"/>
    <lineage>
        <taxon>Bacteria</taxon>
        <taxon>Pseudomonadati</taxon>
        <taxon>Pseudomonadota</taxon>
        <taxon>Betaproteobacteria</taxon>
        <taxon>Nitrosomonadales</taxon>
        <taxon>Nitrosomonadaceae</taxon>
        <taxon>Nitrosomonas</taxon>
    </lineage>
</organism>
<keyword evidence="5 11" id="KW-0479">Metal-binding</keyword>
<name>A0A4Y1YMM6_9PROT</name>
<dbReference type="Pfam" id="PF13292">
    <property type="entry name" value="DXP_synthase_N"/>
    <property type="match status" value="1"/>
</dbReference>
<dbReference type="Proteomes" id="UP000316473">
    <property type="component" value="Chromosome"/>
</dbReference>
<feature type="binding site" evidence="11">
    <location>
        <position position="74"/>
    </location>
    <ligand>
        <name>thiamine diphosphate</name>
        <dbReference type="ChEBI" id="CHEBI:58937"/>
    </ligand>
</feature>
<evidence type="ECO:0000256" key="7">
    <source>
        <dbReference type="ARBA" id="ARBA00022977"/>
    </source>
</evidence>
<gene>
    <name evidence="11" type="primary">dxs</name>
    <name evidence="13" type="ORF">Nstercoris_01639</name>
</gene>
<evidence type="ECO:0000256" key="10">
    <source>
        <dbReference type="ARBA" id="ARBA00055605"/>
    </source>
</evidence>
<dbReference type="SUPFAM" id="SSF52518">
    <property type="entry name" value="Thiamin diphosphate-binding fold (THDP-binding)"/>
    <property type="match status" value="2"/>
</dbReference>
<dbReference type="Gene3D" id="3.40.50.970">
    <property type="match status" value="2"/>
</dbReference>
<comment type="pathway">
    <text evidence="1 11">Metabolic intermediate biosynthesis; 1-deoxy-D-xylulose 5-phosphate biosynthesis; 1-deoxy-D-xylulose 5-phosphate from D-glyceraldehyde 3-phosphate and pyruvate: step 1/1.</text>
</comment>
<protein>
    <recommendedName>
        <fullName evidence="11">1-deoxy-D-xylulose-5-phosphate synthase</fullName>
        <ecNumber evidence="11">2.2.1.7</ecNumber>
    </recommendedName>
    <alternativeName>
        <fullName evidence="11">1-deoxyxylulose-5-phosphate synthase</fullName>
        <shortName evidence="11">DXP synthase</shortName>
        <shortName evidence="11">DXPS</shortName>
    </alternativeName>
</protein>
<dbReference type="NCBIfam" id="TIGR00204">
    <property type="entry name" value="dxs"/>
    <property type="match status" value="1"/>
</dbReference>
<feature type="binding site" evidence="11">
    <location>
        <position position="282"/>
    </location>
    <ligand>
        <name>thiamine diphosphate</name>
        <dbReference type="ChEBI" id="CHEBI:58937"/>
    </ligand>
</feature>
<dbReference type="GO" id="GO:0000287">
    <property type="term" value="F:magnesium ion binding"/>
    <property type="evidence" value="ECO:0007669"/>
    <property type="project" value="UniProtKB-UniRule"/>
</dbReference>
<keyword evidence="8 11" id="KW-0786">Thiamine pyrophosphate</keyword>
<dbReference type="PROSITE" id="PS00802">
    <property type="entry name" value="TRANSKETOLASE_2"/>
    <property type="match status" value="1"/>
</dbReference>
<comment type="catalytic activity">
    <reaction evidence="11">
        <text>D-glyceraldehyde 3-phosphate + pyruvate + H(+) = 1-deoxy-D-xylulose 5-phosphate + CO2</text>
        <dbReference type="Rhea" id="RHEA:12605"/>
        <dbReference type="ChEBI" id="CHEBI:15361"/>
        <dbReference type="ChEBI" id="CHEBI:15378"/>
        <dbReference type="ChEBI" id="CHEBI:16526"/>
        <dbReference type="ChEBI" id="CHEBI:57792"/>
        <dbReference type="ChEBI" id="CHEBI:59776"/>
        <dbReference type="EC" id="2.2.1.7"/>
    </reaction>
</comment>
<comment type="cofactor">
    <cofactor evidence="11">
        <name>Mg(2+)</name>
        <dbReference type="ChEBI" id="CHEBI:18420"/>
    </cofactor>
    <text evidence="11">Binds 1 Mg(2+) ion per subunit.</text>
</comment>
<dbReference type="PANTHER" id="PTHR43322">
    <property type="entry name" value="1-D-DEOXYXYLULOSE 5-PHOSPHATE SYNTHASE-RELATED"/>
    <property type="match status" value="1"/>
</dbReference>
<evidence type="ECO:0000256" key="6">
    <source>
        <dbReference type="ARBA" id="ARBA00022842"/>
    </source>
</evidence>
<feature type="binding site" evidence="11">
    <location>
        <position position="175"/>
    </location>
    <ligand>
        <name>thiamine diphosphate</name>
        <dbReference type="ChEBI" id="CHEBI:58937"/>
    </ligand>
</feature>
<reference evidence="13 14" key="1">
    <citation type="submission" date="2019-06" db="EMBL/GenBank/DDBJ databases">
        <title>Nitrosomonas stercoris KYUHI-S whole genome shotgun sequence.</title>
        <authorList>
            <person name="Nakagawa T."/>
            <person name="Tsuchiya Y."/>
            <person name="Takahashi R."/>
        </authorList>
    </citation>
    <scope>NUCLEOTIDE SEQUENCE [LARGE SCALE GENOMIC DNA]</scope>
    <source>
        <strain evidence="13 14">KYUHI-S</strain>
    </source>
</reference>
<evidence type="ECO:0000256" key="3">
    <source>
        <dbReference type="ARBA" id="ARBA00011738"/>
    </source>
</evidence>
<dbReference type="FunFam" id="3.40.50.970:FF:000005">
    <property type="entry name" value="1-deoxy-D-xylulose-5-phosphate synthase"/>
    <property type="match status" value="1"/>
</dbReference>
<evidence type="ECO:0000256" key="5">
    <source>
        <dbReference type="ARBA" id="ARBA00022723"/>
    </source>
</evidence>
<keyword evidence="6 11" id="KW-0460">Magnesium</keyword>
<comment type="cofactor">
    <cofactor evidence="11">
        <name>thiamine diphosphate</name>
        <dbReference type="ChEBI" id="CHEBI:58937"/>
    </cofactor>
    <text evidence="11">Binds 1 thiamine pyrophosphate per subunit.</text>
</comment>
<keyword evidence="9 11" id="KW-0414">Isoprene biosynthesis</keyword>
<dbReference type="InterPro" id="IPR009014">
    <property type="entry name" value="Transketo_C/PFOR_II"/>
</dbReference>
<evidence type="ECO:0000256" key="11">
    <source>
        <dbReference type="HAMAP-Rule" id="MF_00315"/>
    </source>
</evidence>
<dbReference type="SUPFAM" id="SSF52922">
    <property type="entry name" value="TK C-terminal domain-like"/>
    <property type="match status" value="1"/>
</dbReference>
<dbReference type="Pfam" id="PF02780">
    <property type="entry name" value="Transketolase_C"/>
    <property type="match status" value="1"/>
</dbReference>
<dbReference type="EC" id="2.2.1.7" evidence="11"/>
<dbReference type="CDD" id="cd02007">
    <property type="entry name" value="TPP_DXS"/>
    <property type="match status" value="1"/>
</dbReference>
<dbReference type="GO" id="GO:0005829">
    <property type="term" value="C:cytosol"/>
    <property type="evidence" value="ECO:0007669"/>
    <property type="project" value="TreeGrafter"/>
</dbReference>
<comment type="function">
    <text evidence="10 11">Catalyzes the acyloin condensation reaction between C atoms 2 and 3 of pyruvate and glyceraldehyde 3-phosphate to yield 1-deoxy-D-xylulose-5-phosphate (DXP).</text>
</comment>
<dbReference type="Gene3D" id="3.40.50.920">
    <property type="match status" value="1"/>
</dbReference>
<dbReference type="InterPro" id="IPR049557">
    <property type="entry name" value="Transketolase_CS"/>
</dbReference>
<dbReference type="InterPro" id="IPR020826">
    <property type="entry name" value="Transketolase_BS"/>
</dbReference>
<evidence type="ECO:0000256" key="1">
    <source>
        <dbReference type="ARBA" id="ARBA00004980"/>
    </source>
</evidence>
<dbReference type="UniPathway" id="UPA00064">
    <property type="reaction ID" value="UER00091"/>
</dbReference>
<evidence type="ECO:0000313" key="13">
    <source>
        <dbReference type="EMBL" id="BBL35376.1"/>
    </source>
</evidence>
<comment type="subunit">
    <text evidence="3 11">Homodimer.</text>
</comment>
<dbReference type="NCBIfam" id="NF003933">
    <property type="entry name" value="PRK05444.2-2"/>
    <property type="match status" value="1"/>
</dbReference>
<dbReference type="FunFam" id="3.40.50.920:FF:000002">
    <property type="entry name" value="1-deoxy-D-xylulose-5-phosphate synthase"/>
    <property type="match status" value="1"/>
</dbReference>
<feature type="binding site" evidence="11">
    <location>
        <position position="363"/>
    </location>
    <ligand>
        <name>thiamine diphosphate</name>
        <dbReference type="ChEBI" id="CHEBI:58937"/>
    </ligand>
</feature>
<feature type="binding site" evidence="11">
    <location>
        <position position="146"/>
    </location>
    <ligand>
        <name>Mg(2+)</name>
        <dbReference type="ChEBI" id="CHEBI:18420"/>
    </ligand>
</feature>
<feature type="domain" description="Transketolase-like pyrimidine-binding" evidence="12">
    <location>
        <begin position="312"/>
        <end position="476"/>
    </location>
</feature>
<dbReference type="GO" id="GO:0030976">
    <property type="term" value="F:thiamine pyrophosphate binding"/>
    <property type="evidence" value="ECO:0007669"/>
    <property type="project" value="UniProtKB-UniRule"/>
</dbReference>
<dbReference type="SMART" id="SM00861">
    <property type="entry name" value="Transket_pyr"/>
    <property type="match status" value="1"/>
</dbReference>
<dbReference type="InterPro" id="IPR029061">
    <property type="entry name" value="THDP-binding"/>
</dbReference>
<feature type="binding site" evidence="11">
    <location>
        <begin position="115"/>
        <end position="117"/>
    </location>
    <ligand>
        <name>thiamine diphosphate</name>
        <dbReference type="ChEBI" id="CHEBI:58937"/>
    </ligand>
</feature>
<evidence type="ECO:0000259" key="12">
    <source>
        <dbReference type="SMART" id="SM00861"/>
    </source>
</evidence>
<dbReference type="InterPro" id="IPR033248">
    <property type="entry name" value="Transketolase_C"/>
</dbReference>
<sequence>MYPLLDHIEIPAQLRTLKRNQLPQLAEELRSYLIESVSQTGGHLSSNLGTIELTIALHYIFDTPSDRLVWDVGHQTYAHKILTGRQAEMARLRMQNGISGFPKREESEYDAFGTAHSSTSISAALGMAIAARLNHTKQHAIAVIGDGAMSAGMAFEALNNAGVMDANLLVILNDNDMSISPPVGALNHYLVKLMSGRFYATARRAGERMLGVVPPMLELAKRAEEHVKGMVTPSTLFEEFGFNYIGPIDGHDLDILLTTLNNIKQLNGPQFLHVVTRKGKGYKPAEEDPILYHGVGKFNSSQGIVPKQSSKLTYAEIFGNWLCDMAAQDTRLIGITPAMREGSGLVRFSKEYPDRYFDVGIAEQHAVTFAAGIACEGLKPVVAIYSTFLQRAYDQLIHDVAIQNLPVVFAIDRAGLVGADGPTHAGSFDLSYLRCIPNITVMAPADENECRQMLYTAFQLDGPTAVRYPRGTGPGVAIQQEMQAIPVGKGEIRRQGTRVALLAFGTMLAPCLAAGDELDATVVNMRFIKPLDQELVSQLAAEYELLVTVEENTIMGGAGSAVLEYLVNQGNHINLLQLGLPDYFIDQGDSAQMLANCGLDKAGIVKSVQQRLALP</sequence>
<keyword evidence="7 11" id="KW-0784">Thiamine biosynthesis</keyword>
<dbReference type="GO" id="GO:0019288">
    <property type="term" value="P:isopentenyl diphosphate biosynthetic process, methylerythritol 4-phosphate pathway"/>
    <property type="evidence" value="ECO:0007669"/>
    <property type="project" value="TreeGrafter"/>
</dbReference>
<keyword evidence="14" id="KW-1185">Reference proteome</keyword>
<dbReference type="AlphaFoldDB" id="A0A4Y1YMM6"/>
<dbReference type="KEGG" id="nst:Nstercoris_01639"/>
<dbReference type="GO" id="GO:0009228">
    <property type="term" value="P:thiamine biosynthetic process"/>
    <property type="evidence" value="ECO:0007669"/>
    <property type="project" value="UniProtKB-UniRule"/>
</dbReference>
<evidence type="ECO:0000256" key="8">
    <source>
        <dbReference type="ARBA" id="ARBA00023052"/>
    </source>
</evidence>
<keyword evidence="4 11" id="KW-0808">Transferase</keyword>
<evidence type="ECO:0000256" key="2">
    <source>
        <dbReference type="ARBA" id="ARBA00011081"/>
    </source>
</evidence>
<dbReference type="HAMAP" id="MF_00315">
    <property type="entry name" value="DXP_synth"/>
    <property type="match status" value="1"/>
</dbReference>
<dbReference type="CDD" id="cd07033">
    <property type="entry name" value="TPP_PYR_DXS_TK_like"/>
    <property type="match status" value="1"/>
</dbReference>
<evidence type="ECO:0000313" key="14">
    <source>
        <dbReference type="Proteomes" id="UP000316473"/>
    </source>
</evidence>
<dbReference type="PANTHER" id="PTHR43322:SF5">
    <property type="entry name" value="1-DEOXY-D-XYLULOSE-5-PHOSPHATE SYNTHASE, CHLOROPLASTIC"/>
    <property type="match status" value="1"/>
</dbReference>
<dbReference type="GO" id="GO:0008661">
    <property type="term" value="F:1-deoxy-D-xylulose-5-phosphate synthase activity"/>
    <property type="evidence" value="ECO:0007669"/>
    <property type="project" value="UniProtKB-UniRule"/>
</dbReference>
<dbReference type="PROSITE" id="PS00801">
    <property type="entry name" value="TRANSKETOLASE_1"/>
    <property type="match status" value="1"/>
</dbReference>
<dbReference type="GO" id="GO:0016114">
    <property type="term" value="P:terpenoid biosynthetic process"/>
    <property type="evidence" value="ECO:0007669"/>
    <property type="project" value="UniProtKB-UniRule"/>
</dbReference>
<evidence type="ECO:0000256" key="4">
    <source>
        <dbReference type="ARBA" id="ARBA00022679"/>
    </source>
</evidence>
<feature type="binding site" evidence="11">
    <location>
        <position position="175"/>
    </location>
    <ligand>
        <name>Mg(2+)</name>
        <dbReference type="ChEBI" id="CHEBI:18420"/>
    </ligand>
</feature>
<feature type="binding site" evidence="11">
    <location>
        <begin position="147"/>
        <end position="148"/>
    </location>
    <ligand>
        <name>thiamine diphosphate</name>
        <dbReference type="ChEBI" id="CHEBI:58937"/>
    </ligand>
</feature>